<keyword evidence="1" id="KW-0677">Repeat</keyword>
<dbReference type="Gene3D" id="2.160.20.10">
    <property type="entry name" value="Single-stranded right-handed beta-helix, Pectin lyase-like"/>
    <property type="match status" value="1"/>
</dbReference>
<dbReference type="InterPro" id="IPR011050">
    <property type="entry name" value="Pectin_lyase_fold/virulence"/>
</dbReference>
<dbReference type="EMBL" id="WHNY01000075">
    <property type="protein sequence ID" value="NOU68398.1"/>
    <property type="molecule type" value="Genomic_DNA"/>
</dbReference>
<evidence type="ECO:0000313" key="4">
    <source>
        <dbReference type="Proteomes" id="UP000653578"/>
    </source>
</evidence>
<gene>
    <name evidence="3" type="ORF">GC096_30690</name>
</gene>
<dbReference type="PANTHER" id="PTHR22990">
    <property type="entry name" value="F-BOX ONLY PROTEIN"/>
    <property type="match status" value="1"/>
</dbReference>
<name>A0ABX1XIM7_9BACL</name>
<dbReference type="SMART" id="SM00710">
    <property type="entry name" value="PbH1"/>
    <property type="match status" value="8"/>
</dbReference>
<dbReference type="Pfam" id="PF13229">
    <property type="entry name" value="Beta_helix"/>
    <property type="match status" value="1"/>
</dbReference>
<protein>
    <recommendedName>
        <fullName evidence="2">Right handed beta helix domain-containing protein</fullName>
    </recommendedName>
</protein>
<evidence type="ECO:0000259" key="2">
    <source>
        <dbReference type="Pfam" id="PF13229"/>
    </source>
</evidence>
<feature type="domain" description="Right handed beta helix" evidence="2">
    <location>
        <begin position="202"/>
        <end position="337"/>
    </location>
</feature>
<dbReference type="InterPro" id="IPR006626">
    <property type="entry name" value="PbH1"/>
</dbReference>
<reference evidence="3 4" key="1">
    <citation type="submission" date="2019-10" db="EMBL/GenBank/DDBJ databases">
        <title>Description of Paenibacillus humi sp. nov.</title>
        <authorList>
            <person name="Carlier A."/>
            <person name="Qi S."/>
        </authorList>
    </citation>
    <scope>NUCLEOTIDE SEQUENCE [LARGE SCALE GENOMIC DNA]</scope>
    <source>
        <strain evidence="3 4">LMG 31461</strain>
    </source>
</reference>
<accession>A0ABX1XIM7</accession>
<dbReference type="InterPro" id="IPR012334">
    <property type="entry name" value="Pectin_lyas_fold"/>
</dbReference>
<dbReference type="SUPFAM" id="SSF51126">
    <property type="entry name" value="Pectin lyase-like"/>
    <property type="match status" value="1"/>
</dbReference>
<organism evidence="3 4">
    <name type="scientific">Paenibacillus plantarum</name>
    <dbReference type="NCBI Taxonomy" id="2654975"/>
    <lineage>
        <taxon>Bacteria</taxon>
        <taxon>Bacillati</taxon>
        <taxon>Bacillota</taxon>
        <taxon>Bacilli</taxon>
        <taxon>Bacillales</taxon>
        <taxon>Paenibacillaceae</taxon>
        <taxon>Paenibacillus</taxon>
    </lineage>
</organism>
<evidence type="ECO:0000256" key="1">
    <source>
        <dbReference type="ARBA" id="ARBA00022737"/>
    </source>
</evidence>
<proteinExistence type="predicted"/>
<comment type="caution">
    <text evidence="3">The sequence shown here is derived from an EMBL/GenBank/DDBJ whole genome shotgun (WGS) entry which is preliminary data.</text>
</comment>
<dbReference type="PANTHER" id="PTHR22990:SF15">
    <property type="entry name" value="F-BOX ONLY PROTEIN 10"/>
    <property type="match status" value="1"/>
</dbReference>
<dbReference type="InterPro" id="IPR039448">
    <property type="entry name" value="Beta_helix"/>
</dbReference>
<keyword evidence="4" id="KW-1185">Reference proteome</keyword>
<dbReference type="Proteomes" id="UP000653578">
    <property type="component" value="Unassembled WGS sequence"/>
</dbReference>
<sequence>MGWSKPSSGTQLDVKKQFGAKGDGSTDDTAALQACLDSLVNGTSIFIPDGTYITTGLKMYNKSHISVVSNGATLKLKANSNADVFLLEQCPYLSISGLNIDGNKGNQSSIVTGLKLKASYFTNILNCRVTNVKGDGVAIIGYYDGTLFRGNDEIHLNHCFVQSNTRHGLSVDSVADLNVTTCNIEFNSGNGILLTNTTDIASGNANLIDSQILSNDGYGIEVTEGSSRLIIAKNHIRNNGKNGIRYVGGKQYIFTENNIHLNGRINEYSAAIIVGYNRRGLIANNLITCTDFSPTQGYGIEAFSVNGLRIFNNVIEDNLQPGVMIDPDCLDVKIRDNIGVVDAV</sequence>
<evidence type="ECO:0000313" key="3">
    <source>
        <dbReference type="EMBL" id="NOU68398.1"/>
    </source>
</evidence>
<dbReference type="RefSeq" id="WP_171635721.1">
    <property type="nucleotide sequence ID" value="NZ_WHNY01000075.1"/>
</dbReference>
<dbReference type="InterPro" id="IPR051550">
    <property type="entry name" value="SCF-Subunits/Alg-Epimerases"/>
</dbReference>